<keyword evidence="1" id="KW-0805">Transcription regulation</keyword>
<name>A0A934SF97_9RHOB</name>
<accession>A0A934SF97</accession>
<evidence type="ECO:0000259" key="5">
    <source>
        <dbReference type="PROSITE" id="PS50977"/>
    </source>
</evidence>
<dbReference type="SUPFAM" id="SSF46689">
    <property type="entry name" value="Homeodomain-like"/>
    <property type="match status" value="1"/>
</dbReference>
<dbReference type="Proteomes" id="UP000640485">
    <property type="component" value="Unassembled WGS sequence"/>
</dbReference>
<sequence length="195" mass="21702">MSASSSRRFRTAKRIQAKAVELAIRDGLTNTTTEAIARESGISTRTFFNYYPYKEAAIMGPPPDYPAEAAEQFVAAKGRLIDDLNVFIAAHLRRFLDERQMVKHIFELALTDAKLIALRNSAILARRSQMHELLARRMPSVDEVQIEILSSAIIAATNKATKDWANGQIDDFTAAALKNIQAILPSADLLNKQSR</sequence>
<dbReference type="PANTHER" id="PTHR30055:SF234">
    <property type="entry name" value="HTH-TYPE TRANSCRIPTIONAL REGULATOR BETI"/>
    <property type="match status" value="1"/>
</dbReference>
<dbReference type="AlphaFoldDB" id="A0A934SF97"/>
<dbReference type="GO" id="GO:0003700">
    <property type="term" value="F:DNA-binding transcription factor activity"/>
    <property type="evidence" value="ECO:0007669"/>
    <property type="project" value="TreeGrafter"/>
</dbReference>
<dbReference type="InterPro" id="IPR001647">
    <property type="entry name" value="HTH_TetR"/>
</dbReference>
<evidence type="ECO:0000256" key="4">
    <source>
        <dbReference type="PROSITE-ProRule" id="PRU00335"/>
    </source>
</evidence>
<dbReference type="PROSITE" id="PS50977">
    <property type="entry name" value="HTH_TETR_2"/>
    <property type="match status" value="1"/>
</dbReference>
<dbReference type="InterPro" id="IPR050109">
    <property type="entry name" value="HTH-type_TetR-like_transc_reg"/>
</dbReference>
<feature type="domain" description="HTH tetR-type" evidence="5">
    <location>
        <begin position="9"/>
        <end position="69"/>
    </location>
</feature>
<evidence type="ECO:0000313" key="6">
    <source>
        <dbReference type="EMBL" id="MBK4217790.1"/>
    </source>
</evidence>
<dbReference type="Pfam" id="PF00440">
    <property type="entry name" value="TetR_N"/>
    <property type="match status" value="1"/>
</dbReference>
<keyword evidence="7" id="KW-1185">Reference proteome</keyword>
<evidence type="ECO:0000256" key="1">
    <source>
        <dbReference type="ARBA" id="ARBA00023015"/>
    </source>
</evidence>
<keyword evidence="2 4" id="KW-0238">DNA-binding</keyword>
<dbReference type="Gene3D" id="1.10.357.10">
    <property type="entry name" value="Tetracycline Repressor, domain 2"/>
    <property type="match status" value="1"/>
</dbReference>
<dbReference type="PANTHER" id="PTHR30055">
    <property type="entry name" value="HTH-TYPE TRANSCRIPTIONAL REGULATOR RUTR"/>
    <property type="match status" value="1"/>
</dbReference>
<protein>
    <submittedName>
        <fullName evidence="6">TetR family transcriptional regulator</fullName>
    </submittedName>
</protein>
<dbReference type="EMBL" id="JAEPRQ010000009">
    <property type="protein sequence ID" value="MBK4217790.1"/>
    <property type="molecule type" value="Genomic_DNA"/>
</dbReference>
<reference evidence="6" key="1">
    <citation type="submission" date="2021-01" db="EMBL/GenBank/DDBJ databases">
        <title>Paracoccus amoyensis sp. nov., isolated from the surface seawater along the coast of Xiamen Island, China.</title>
        <authorList>
            <person name="Lyu L."/>
        </authorList>
    </citation>
    <scope>NUCLEOTIDE SEQUENCE</scope>
    <source>
        <strain evidence="6">MJ17</strain>
    </source>
</reference>
<keyword evidence="3" id="KW-0804">Transcription</keyword>
<evidence type="ECO:0000256" key="3">
    <source>
        <dbReference type="ARBA" id="ARBA00023163"/>
    </source>
</evidence>
<comment type="caution">
    <text evidence="6">The sequence shown here is derived from an EMBL/GenBank/DDBJ whole genome shotgun (WGS) entry which is preliminary data.</text>
</comment>
<dbReference type="RefSeq" id="WP_200688906.1">
    <property type="nucleotide sequence ID" value="NZ_JAEPRQ010000009.1"/>
</dbReference>
<proteinExistence type="predicted"/>
<dbReference type="InterPro" id="IPR009057">
    <property type="entry name" value="Homeodomain-like_sf"/>
</dbReference>
<evidence type="ECO:0000313" key="7">
    <source>
        <dbReference type="Proteomes" id="UP000640485"/>
    </source>
</evidence>
<evidence type="ECO:0000256" key="2">
    <source>
        <dbReference type="ARBA" id="ARBA00023125"/>
    </source>
</evidence>
<feature type="DNA-binding region" description="H-T-H motif" evidence="4">
    <location>
        <begin position="32"/>
        <end position="51"/>
    </location>
</feature>
<dbReference type="GO" id="GO:0000976">
    <property type="term" value="F:transcription cis-regulatory region binding"/>
    <property type="evidence" value="ECO:0007669"/>
    <property type="project" value="TreeGrafter"/>
</dbReference>
<organism evidence="6 7">
    <name type="scientific">Paracoccus caeni</name>
    <dbReference type="NCBI Taxonomy" id="657651"/>
    <lineage>
        <taxon>Bacteria</taxon>
        <taxon>Pseudomonadati</taxon>
        <taxon>Pseudomonadota</taxon>
        <taxon>Alphaproteobacteria</taxon>
        <taxon>Rhodobacterales</taxon>
        <taxon>Paracoccaceae</taxon>
        <taxon>Paracoccus</taxon>
    </lineage>
</organism>
<gene>
    <name evidence="6" type="ORF">JJJ17_17795</name>
</gene>